<dbReference type="RefSeq" id="WP_004794633.1">
    <property type="nucleotide sequence ID" value="NZ_LR215010.1"/>
</dbReference>
<sequence length="94" mass="11492">MIYSKADRYIINPEKIKGFVDYLYIFTQKARMLETNLSFEYGLESKDKIIIQQRWSTKQNYDEFANNPEFKKELETLDQMSKRVDKLYDLEFER</sequence>
<accession>A0A449AQM3</accession>
<dbReference type="AlphaFoldDB" id="A0A449AQM3"/>
<evidence type="ECO:0008006" key="3">
    <source>
        <dbReference type="Google" id="ProtNLM"/>
    </source>
</evidence>
<dbReference type="EMBL" id="LR215010">
    <property type="protein sequence ID" value="VEU68790.1"/>
    <property type="molecule type" value="Genomic_DNA"/>
</dbReference>
<protein>
    <recommendedName>
        <fullName evidence="3">Antibiotic biosynthesis monooxygenase</fullName>
    </recommendedName>
</protein>
<name>A0A449AQM3_9BACT</name>
<organism evidence="1 2">
    <name type="scientific">Mycoplasmopsis canis</name>
    <dbReference type="NCBI Taxonomy" id="29555"/>
    <lineage>
        <taxon>Bacteria</taxon>
        <taxon>Bacillati</taxon>
        <taxon>Mycoplasmatota</taxon>
        <taxon>Mycoplasmoidales</taxon>
        <taxon>Metamycoplasmataceae</taxon>
        <taxon>Mycoplasmopsis</taxon>
    </lineage>
</organism>
<proteinExistence type="predicted"/>
<evidence type="ECO:0000313" key="1">
    <source>
        <dbReference type="EMBL" id="VEU68790.1"/>
    </source>
</evidence>
<evidence type="ECO:0000313" key="2">
    <source>
        <dbReference type="Proteomes" id="UP000290495"/>
    </source>
</evidence>
<dbReference type="InterPro" id="IPR011008">
    <property type="entry name" value="Dimeric_a/b-barrel"/>
</dbReference>
<gene>
    <name evidence="1" type="ORF">NCTC10146_00243</name>
</gene>
<reference evidence="1 2" key="1">
    <citation type="submission" date="2019-01" db="EMBL/GenBank/DDBJ databases">
        <authorList>
            <consortium name="Pathogen Informatics"/>
        </authorList>
    </citation>
    <scope>NUCLEOTIDE SEQUENCE [LARGE SCALE GENOMIC DNA]</scope>
    <source>
        <strain evidence="1 2">NCTC10146</strain>
    </source>
</reference>
<dbReference type="SUPFAM" id="SSF54909">
    <property type="entry name" value="Dimeric alpha+beta barrel"/>
    <property type="match status" value="1"/>
</dbReference>
<dbReference type="Proteomes" id="UP000290495">
    <property type="component" value="Chromosome"/>
</dbReference>